<dbReference type="OrthoDB" id="648861at2759"/>
<comment type="subcellular location">
    <subcellularLocation>
        <location evidence="1">Nucleus</location>
    </subcellularLocation>
</comment>
<organism evidence="5 6">
    <name type="scientific">Tolypocladium ophioglossoides (strain CBS 100239)</name>
    <name type="common">Snaketongue truffleclub</name>
    <name type="synonym">Elaphocordyceps ophioglossoides</name>
    <dbReference type="NCBI Taxonomy" id="1163406"/>
    <lineage>
        <taxon>Eukaryota</taxon>
        <taxon>Fungi</taxon>
        <taxon>Dikarya</taxon>
        <taxon>Ascomycota</taxon>
        <taxon>Pezizomycotina</taxon>
        <taxon>Sordariomycetes</taxon>
        <taxon>Hypocreomycetidae</taxon>
        <taxon>Hypocreales</taxon>
        <taxon>Ophiocordycipitaceae</taxon>
        <taxon>Tolypocladium</taxon>
    </lineage>
</organism>
<evidence type="ECO:0000259" key="4">
    <source>
        <dbReference type="PROSITE" id="PS50048"/>
    </source>
</evidence>
<dbReference type="InterPro" id="IPR021858">
    <property type="entry name" value="Fun_TF"/>
</dbReference>
<dbReference type="PANTHER" id="PTHR37534">
    <property type="entry name" value="TRANSCRIPTIONAL ACTIVATOR PROTEIN UGA3"/>
    <property type="match status" value="1"/>
</dbReference>
<proteinExistence type="predicted"/>
<reference evidence="5 6" key="1">
    <citation type="journal article" date="2015" name="BMC Genomics">
        <title>The genome of the truffle-parasite Tolypocladium ophioglossoides and the evolution of antifungal peptaibiotics.</title>
        <authorList>
            <person name="Quandt C.A."/>
            <person name="Bushley K.E."/>
            <person name="Spatafora J.W."/>
        </authorList>
    </citation>
    <scope>NUCLEOTIDE SEQUENCE [LARGE SCALE GENOMIC DNA]</scope>
    <source>
        <strain evidence="5 6">CBS 100239</strain>
    </source>
</reference>
<dbReference type="SUPFAM" id="SSF57701">
    <property type="entry name" value="Zn2/Cys6 DNA-binding domain"/>
    <property type="match status" value="1"/>
</dbReference>
<dbReference type="Pfam" id="PF00172">
    <property type="entry name" value="Zn_clus"/>
    <property type="match status" value="1"/>
</dbReference>
<gene>
    <name evidence="5" type="ORF">TOPH_05022</name>
</gene>
<feature type="domain" description="Zn(2)-C6 fungal-type" evidence="4">
    <location>
        <begin position="19"/>
        <end position="58"/>
    </location>
</feature>
<feature type="compositionally biased region" description="Low complexity" evidence="3">
    <location>
        <begin position="115"/>
        <end position="127"/>
    </location>
</feature>
<feature type="region of interest" description="Disordered" evidence="3">
    <location>
        <begin position="61"/>
        <end position="130"/>
    </location>
</feature>
<evidence type="ECO:0000256" key="1">
    <source>
        <dbReference type="ARBA" id="ARBA00004123"/>
    </source>
</evidence>
<dbReference type="CDD" id="cd00067">
    <property type="entry name" value="GAL4"/>
    <property type="match status" value="1"/>
</dbReference>
<dbReference type="Proteomes" id="UP000036947">
    <property type="component" value="Unassembled WGS sequence"/>
</dbReference>
<accession>A0A0L0N8R5</accession>
<dbReference type="Gene3D" id="4.10.240.10">
    <property type="entry name" value="Zn(2)-C6 fungal-type DNA-binding domain"/>
    <property type="match status" value="1"/>
</dbReference>
<evidence type="ECO:0000313" key="5">
    <source>
        <dbReference type="EMBL" id="KND90452.1"/>
    </source>
</evidence>
<dbReference type="PROSITE" id="PS50048">
    <property type="entry name" value="ZN2_CY6_FUNGAL_2"/>
    <property type="match status" value="1"/>
</dbReference>
<dbReference type="InterPro" id="IPR036864">
    <property type="entry name" value="Zn2-C6_fun-type_DNA-bd_sf"/>
</dbReference>
<dbReference type="EMBL" id="LFRF01000013">
    <property type="protein sequence ID" value="KND90452.1"/>
    <property type="molecule type" value="Genomic_DNA"/>
</dbReference>
<keyword evidence="6" id="KW-1185">Reference proteome</keyword>
<dbReference type="PANTHER" id="PTHR37534:SF7">
    <property type="entry name" value="TRANSCRIPTIONAL ACTIVATOR PROTEIN UGA3"/>
    <property type="match status" value="1"/>
</dbReference>
<dbReference type="GO" id="GO:0045944">
    <property type="term" value="P:positive regulation of transcription by RNA polymerase II"/>
    <property type="evidence" value="ECO:0007669"/>
    <property type="project" value="TreeGrafter"/>
</dbReference>
<dbReference type="GO" id="GO:0005634">
    <property type="term" value="C:nucleus"/>
    <property type="evidence" value="ECO:0007669"/>
    <property type="project" value="TreeGrafter"/>
</dbReference>
<dbReference type="AlphaFoldDB" id="A0A0L0N8R5"/>
<feature type="region of interest" description="Disordered" evidence="3">
    <location>
        <begin position="183"/>
        <end position="209"/>
    </location>
</feature>
<dbReference type="GO" id="GO:0008270">
    <property type="term" value="F:zinc ion binding"/>
    <property type="evidence" value="ECO:0007669"/>
    <property type="project" value="InterPro"/>
</dbReference>
<dbReference type="Pfam" id="PF11951">
    <property type="entry name" value="Fungal_trans_2"/>
    <property type="match status" value="1"/>
</dbReference>
<evidence type="ECO:0000313" key="6">
    <source>
        <dbReference type="Proteomes" id="UP000036947"/>
    </source>
</evidence>
<feature type="compositionally biased region" description="Polar residues" evidence="3">
    <location>
        <begin position="82"/>
        <end position="100"/>
    </location>
</feature>
<dbReference type="GO" id="GO:0000976">
    <property type="term" value="F:transcription cis-regulatory region binding"/>
    <property type="evidence" value="ECO:0007669"/>
    <property type="project" value="TreeGrafter"/>
</dbReference>
<keyword evidence="2" id="KW-0539">Nucleus</keyword>
<dbReference type="InterPro" id="IPR001138">
    <property type="entry name" value="Zn2Cys6_DnaBD"/>
</dbReference>
<evidence type="ECO:0000256" key="2">
    <source>
        <dbReference type="ARBA" id="ARBA00023242"/>
    </source>
</evidence>
<evidence type="ECO:0000256" key="3">
    <source>
        <dbReference type="SAM" id="MobiDB-lite"/>
    </source>
</evidence>
<sequence>MISGAAAKPVMARQRSRAGCYTCRIRKVRCKIDPRGVQASGQPHDCDDCQRLGLECRWHAPEPGEQYVPPPKRRRTVGQRYGRQSDNNNEDSPASSNQPSAGEPKAYRADTPACSLESSSPGLSLPSDQANSVFSQSTNLQLDLFSDLGFDFDLSQGSGPLDLILAGEGLDFIPLPAVDPSTLQWSSDSTSPTVPTRVPPADQRQGSMRPHLAVQTEEDITSGATNLSSPSVSEDNRRLIQHYLQVMKGFAKVDDRSKDANNLFISAFSESLYFPPLFYAILAFSASHLSIEDTSYVDQANTYDRLAQESFEAFKQDHSTQAEGLLSALFVRVKKVHVTAGSVASFLDLMAAAAEIVSTKQGERALEDPSTLARRIILRLAILDARATHYRLGGGALVNSLRRLPALSFIFSDETHSAISPGDLISLLRADIFRMRVAELDMRLHKQMESEFIVPSPIRMDDVKLLYMDVQREIHQWESRMISLGEEPDHITFVDEEVLDSATYGHYTVLSALHSALLYLHIIHPLLSFDREVSVSRILYCQLKVCRDPSRTDSPSSILPSSLFLAGLCTSDPIRRDWVIKLFKEGERWGLYVRKARELLEALVKLQAKGITVDVCSAMDQFTGRFII</sequence>
<name>A0A0L0N8R5_TOLOC</name>
<protein>
    <recommendedName>
        <fullName evidence="4">Zn(2)-C6 fungal-type domain-containing protein</fullName>
    </recommendedName>
</protein>
<dbReference type="GO" id="GO:0000981">
    <property type="term" value="F:DNA-binding transcription factor activity, RNA polymerase II-specific"/>
    <property type="evidence" value="ECO:0007669"/>
    <property type="project" value="InterPro"/>
</dbReference>
<feature type="compositionally biased region" description="Low complexity" evidence="3">
    <location>
        <begin position="186"/>
        <end position="200"/>
    </location>
</feature>
<comment type="caution">
    <text evidence="5">The sequence shown here is derived from an EMBL/GenBank/DDBJ whole genome shotgun (WGS) entry which is preliminary data.</text>
</comment>